<feature type="compositionally biased region" description="Basic and acidic residues" evidence="5">
    <location>
        <begin position="313"/>
        <end position="338"/>
    </location>
</feature>
<dbReference type="PANTHER" id="PTHR13370:SF3">
    <property type="entry name" value="TRNA (GUANINE(10)-N2)-METHYLTRANSFERASE HOMOLOG"/>
    <property type="match status" value="1"/>
</dbReference>
<dbReference type="InterPro" id="IPR029063">
    <property type="entry name" value="SAM-dependent_MTases_sf"/>
</dbReference>
<name>A0A518GHH4_9BACT</name>
<dbReference type="Gene3D" id="3.40.50.150">
    <property type="entry name" value="Vaccinia Virus protein VP39"/>
    <property type="match status" value="1"/>
</dbReference>
<dbReference type="KEGG" id="ahel:Q31a_64110"/>
<dbReference type="RefSeq" id="WP_145086301.1">
    <property type="nucleotide sequence ID" value="NZ_CP036298.1"/>
</dbReference>
<dbReference type="EC" id="2.1.1.-" evidence="4"/>
<proteinExistence type="inferred from homology"/>
<evidence type="ECO:0000313" key="7">
    <source>
        <dbReference type="EMBL" id="QDV28018.1"/>
    </source>
</evidence>
<dbReference type="InterPro" id="IPR001091">
    <property type="entry name" value="RM_Methyltransferase"/>
</dbReference>
<evidence type="ECO:0000256" key="1">
    <source>
        <dbReference type="ARBA" id="ARBA00006594"/>
    </source>
</evidence>
<dbReference type="OrthoDB" id="9773571at2"/>
<feature type="compositionally biased region" description="Basic residues" evidence="5">
    <location>
        <begin position="339"/>
        <end position="360"/>
    </location>
</feature>
<dbReference type="SUPFAM" id="SSF53335">
    <property type="entry name" value="S-adenosyl-L-methionine-dependent methyltransferases"/>
    <property type="match status" value="1"/>
</dbReference>
<accession>A0A518GHH4</accession>
<keyword evidence="8" id="KW-1185">Reference proteome</keyword>
<dbReference type="Proteomes" id="UP000318017">
    <property type="component" value="Chromosome"/>
</dbReference>
<dbReference type="InterPro" id="IPR002941">
    <property type="entry name" value="DNA_methylase_N4/N6"/>
</dbReference>
<keyword evidence="3 7" id="KW-0808">Transferase</keyword>
<dbReference type="Pfam" id="PF01555">
    <property type="entry name" value="N6_N4_Mtase"/>
    <property type="match status" value="1"/>
</dbReference>
<protein>
    <recommendedName>
        <fullName evidence="4">Methyltransferase</fullName>
        <ecNumber evidence="4">2.1.1.-</ecNumber>
    </recommendedName>
</protein>
<dbReference type="GO" id="GO:0003677">
    <property type="term" value="F:DNA binding"/>
    <property type="evidence" value="ECO:0007669"/>
    <property type="project" value="InterPro"/>
</dbReference>
<gene>
    <name evidence="7" type="primary">yhdJ</name>
    <name evidence="7" type="ORF">Q31a_64110</name>
</gene>
<dbReference type="PRINTS" id="PR00508">
    <property type="entry name" value="S21N4MTFRASE"/>
</dbReference>
<evidence type="ECO:0000256" key="2">
    <source>
        <dbReference type="ARBA" id="ARBA00022603"/>
    </source>
</evidence>
<evidence type="ECO:0000256" key="3">
    <source>
        <dbReference type="ARBA" id="ARBA00022679"/>
    </source>
</evidence>
<feature type="domain" description="DNA methylase N-4/N-6" evidence="6">
    <location>
        <begin position="29"/>
        <end position="258"/>
    </location>
</feature>
<dbReference type="GO" id="GO:0005737">
    <property type="term" value="C:cytoplasm"/>
    <property type="evidence" value="ECO:0007669"/>
    <property type="project" value="TreeGrafter"/>
</dbReference>
<sequence>MATEIDSLLGKIHQGDCVAGLKQLPSDSIDLAFADPPFNIGYKYDQYDDRLGSEKYLDWSNEWMQEIYRVLKPAGTFWLAIGDEYAAELKVAATKLGFSTRNWVVWYYTFGVHCKTKFTRSHAHLFYFVKNPAQFTFNRDAIAVPSARQLVYGDKRANAKGRTPDDTWVLRPQDLPEGFSKEEDTWYFPRVAGTFKERSGFHGCQMPEQLLGRIIRACSCEGEIVLDPFSGSSTTLTVAKKLGRQYFGYELSDDYVKLGTRRLEAANAGDRLEGAEEPNVSAPATHSQKARRLADPSPKAVKKKAVKKKAAKKSVEKKSAEKKSAEKKSAEKKPVEKKPAKKRAVKKKPTKKKAAKRKPVVKMVKPSSQLSIEFGP</sequence>
<evidence type="ECO:0000256" key="5">
    <source>
        <dbReference type="SAM" id="MobiDB-lite"/>
    </source>
</evidence>
<feature type="compositionally biased region" description="Basic residues" evidence="5">
    <location>
        <begin position="300"/>
        <end position="312"/>
    </location>
</feature>
<dbReference type="PROSITE" id="PS00092">
    <property type="entry name" value="N6_MTASE"/>
    <property type="match status" value="1"/>
</dbReference>
<dbReference type="PANTHER" id="PTHR13370">
    <property type="entry name" value="RNA METHYLASE-RELATED"/>
    <property type="match status" value="1"/>
</dbReference>
<dbReference type="InterPro" id="IPR002052">
    <property type="entry name" value="DNA_methylase_N6_adenine_CS"/>
</dbReference>
<dbReference type="REBASE" id="355826">
    <property type="entry name" value="M.Pba31aORF64110P"/>
</dbReference>
<dbReference type="EMBL" id="CP036298">
    <property type="protein sequence ID" value="QDV28018.1"/>
    <property type="molecule type" value="Genomic_DNA"/>
</dbReference>
<dbReference type="GO" id="GO:0032259">
    <property type="term" value="P:methylation"/>
    <property type="evidence" value="ECO:0007669"/>
    <property type="project" value="UniProtKB-KW"/>
</dbReference>
<dbReference type="AlphaFoldDB" id="A0A518GHH4"/>
<organism evidence="7 8">
    <name type="scientific">Aureliella helgolandensis</name>
    <dbReference type="NCBI Taxonomy" id="2527968"/>
    <lineage>
        <taxon>Bacteria</taxon>
        <taxon>Pseudomonadati</taxon>
        <taxon>Planctomycetota</taxon>
        <taxon>Planctomycetia</taxon>
        <taxon>Pirellulales</taxon>
        <taxon>Pirellulaceae</taxon>
        <taxon>Aureliella</taxon>
    </lineage>
</organism>
<keyword evidence="2 7" id="KW-0489">Methyltransferase</keyword>
<reference evidence="7 8" key="1">
    <citation type="submission" date="2019-02" db="EMBL/GenBank/DDBJ databases">
        <title>Deep-cultivation of Planctomycetes and their phenomic and genomic characterization uncovers novel biology.</title>
        <authorList>
            <person name="Wiegand S."/>
            <person name="Jogler M."/>
            <person name="Boedeker C."/>
            <person name="Pinto D."/>
            <person name="Vollmers J."/>
            <person name="Rivas-Marin E."/>
            <person name="Kohn T."/>
            <person name="Peeters S.H."/>
            <person name="Heuer A."/>
            <person name="Rast P."/>
            <person name="Oberbeckmann S."/>
            <person name="Bunk B."/>
            <person name="Jeske O."/>
            <person name="Meyerdierks A."/>
            <person name="Storesund J.E."/>
            <person name="Kallscheuer N."/>
            <person name="Luecker S."/>
            <person name="Lage O.M."/>
            <person name="Pohl T."/>
            <person name="Merkel B.J."/>
            <person name="Hornburger P."/>
            <person name="Mueller R.-W."/>
            <person name="Bruemmer F."/>
            <person name="Labrenz M."/>
            <person name="Spormann A.M."/>
            <person name="Op den Camp H."/>
            <person name="Overmann J."/>
            <person name="Amann R."/>
            <person name="Jetten M.S.M."/>
            <person name="Mascher T."/>
            <person name="Medema M.H."/>
            <person name="Devos D.P."/>
            <person name="Kaster A.-K."/>
            <person name="Ovreas L."/>
            <person name="Rohde M."/>
            <person name="Galperin M.Y."/>
            <person name="Jogler C."/>
        </authorList>
    </citation>
    <scope>NUCLEOTIDE SEQUENCE [LARGE SCALE GENOMIC DNA]</scope>
    <source>
        <strain evidence="7 8">Q31a</strain>
    </source>
</reference>
<dbReference type="GO" id="GO:0009007">
    <property type="term" value="F:site-specific DNA-methyltransferase (adenine-specific) activity"/>
    <property type="evidence" value="ECO:0007669"/>
    <property type="project" value="TreeGrafter"/>
</dbReference>
<evidence type="ECO:0000259" key="6">
    <source>
        <dbReference type="Pfam" id="PF01555"/>
    </source>
</evidence>
<evidence type="ECO:0000256" key="4">
    <source>
        <dbReference type="RuleBase" id="RU362026"/>
    </source>
</evidence>
<feature type="region of interest" description="Disordered" evidence="5">
    <location>
        <begin position="269"/>
        <end position="376"/>
    </location>
</feature>
<evidence type="ECO:0000313" key="8">
    <source>
        <dbReference type="Proteomes" id="UP000318017"/>
    </source>
</evidence>
<dbReference type="GO" id="GO:0008170">
    <property type="term" value="F:N-methyltransferase activity"/>
    <property type="evidence" value="ECO:0007669"/>
    <property type="project" value="InterPro"/>
</dbReference>
<comment type="similarity">
    <text evidence="1 4">Belongs to the N(4)/N(6)-methyltransferase family.</text>
</comment>